<dbReference type="SUPFAM" id="SSF53448">
    <property type="entry name" value="Nucleotide-diphospho-sugar transferases"/>
    <property type="match status" value="1"/>
</dbReference>
<dbReference type="AlphaFoldDB" id="A0A6C0HG57"/>
<dbReference type="SUPFAM" id="SSF48452">
    <property type="entry name" value="TPR-like"/>
    <property type="match status" value="1"/>
</dbReference>
<name>A0A6C0HG57_9ZZZZ</name>
<dbReference type="InterPro" id="IPR011990">
    <property type="entry name" value="TPR-like_helical_dom_sf"/>
</dbReference>
<proteinExistence type="predicted"/>
<dbReference type="PANTHER" id="PTHR43630">
    <property type="entry name" value="POLY-BETA-1,6-N-ACETYL-D-GLUCOSAMINE SYNTHASE"/>
    <property type="match status" value="1"/>
</dbReference>
<dbReference type="Gene3D" id="3.90.550.10">
    <property type="entry name" value="Spore Coat Polysaccharide Biosynthesis Protein SpsA, Chain A"/>
    <property type="match status" value="1"/>
</dbReference>
<dbReference type="EMBL" id="MN739946">
    <property type="protein sequence ID" value="QHT79145.1"/>
    <property type="molecule type" value="Genomic_DNA"/>
</dbReference>
<feature type="domain" description="Glycosyltransferase 2-like" evidence="1">
    <location>
        <begin position="235"/>
        <end position="322"/>
    </location>
</feature>
<reference evidence="2" key="1">
    <citation type="journal article" date="2020" name="Nature">
        <title>Giant virus diversity and host interactions through global metagenomics.</title>
        <authorList>
            <person name="Schulz F."/>
            <person name="Roux S."/>
            <person name="Paez-Espino D."/>
            <person name="Jungbluth S."/>
            <person name="Walsh D.A."/>
            <person name="Denef V.J."/>
            <person name="McMahon K.D."/>
            <person name="Konstantinidis K.T."/>
            <person name="Eloe-Fadrosh E.A."/>
            <person name="Kyrpides N.C."/>
            <person name="Woyke T."/>
        </authorList>
    </citation>
    <scope>NUCLEOTIDE SEQUENCE</scope>
    <source>
        <strain evidence="2">GVMAG-M-3300023179-99</strain>
    </source>
</reference>
<evidence type="ECO:0000259" key="1">
    <source>
        <dbReference type="Pfam" id="PF00535"/>
    </source>
</evidence>
<dbReference type="Gene3D" id="1.25.40.10">
    <property type="entry name" value="Tetratricopeptide repeat domain"/>
    <property type="match status" value="1"/>
</dbReference>
<dbReference type="PANTHER" id="PTHR43630:SF2">
    <property type="entry name" value="GLYCOSYLTRANSFERASE"/>
    <property type="match status" value="1"/>
</dbReference>
<evidence type="ECO:0000313" key="2">
    <source>
        <dbReference type="EMBL" id="QHT79145.1"/>
    </source>
</evidence>
<dbReference type="InterPro" id="IPR001173">
    <property type="entry name" value="Glyco_trans_2-like"/>
</dbReference>
<dbReference type="InterPro" id="IPR029044">
    <property type="entry name" value="Nucleotide-diphossugar_trans"/>
</dbReference>
<organism evidence="2">
    <name type="scientific">viral metagenome</name>
    <dbReference type="NCBI Taxonomy" id="1070528"/>
    <lineage>
        <taxon>unclassified sequences</taxon>
        <taxon>metagenomes</taxon>
        <taxon>organismal metagenomes</taxon>
    </lineage>
</organism>
<protein>
    <recommendedName>
        <fullName evidence="1">Glycosyltransferase 2-like domain-containing protein</fullName>
    </recommendedName>
</protein>
<accession>A0A6C0HG57</accession>
<dbReference type="Pfam" id="PF00535">
    <property type="entry name" value="Glycos_transf_2"/>
    <property type="match status" value="1"/>
</dbReference>
<sequence length="593" mass="69391">MKILCHESEYKYMKEYVESFSEEVVQYSNSTTFEVDEYMCVRRIPNLPEGSKIKFLNTEQLCVPEKMAEYKAFISRANEIFDYSESNIKLSGKGTYLPYKERAQETEKLRGYLDVPKEFDVVVVGTHSERRKQIIEELRSQFLRVHWITDLFGDERDKQIGKAHILLNLHYSDSYKEFESIRCNRWKWAGMRVLTEPCIHVPDGISVVELDKIYPKLVKMLGPQRLPRYKVGLSMIVKNESHIVHEVLNSSLPFIDTFCILDTGSTDNTVQIIRDFYASKGISGIVHQSDWKGFGKSRSEALKLCDGQMDYILMIDADDLIEGPPNVKEFLLKVLYMTTPNACNIHLKRGTLEYERTQIFKAKDGWRYEGVLHEYPTNDKEKNIHVRLPKEIWMTGRTIGARSMLEGNKYQRDAETILEALKEEPENMRYMFYLAQSYRDAGMRDESITWYKKRFDAGGWIEEQFICALNLTRLLGCKEWAWKAHEICPNRIESLVSYMSLCRSQGKWSRELLSMCLYASSIPKPEGTFLFLESDTYDWKVWDETSIVATYCKAYDVAKVAYIRLLKENKYPPEQEARIRENFKQTLMLAQKS</sequence>